<organism evidence="1">
    <name type="scientific">Anaerostipes hadrus</name>
    <dbReference type="NCBI Taxonomy" id="649756"/>
    <lineage>
        <taxon>Bacteria</taxon>
        <taxon>Bacillati</taxon>
        <taxon>Bacillota</taxon>
        <taxon>Clostridia</taxon>
        <taxon>Lachnospirales</taxon>
        <taxon>Lachnospiraceae</taxon>
        <taxon>Anaerostipes</taxon>
    </lineage>
</organism>
<gene>
    <name evidence="1" type="ORF">AHLFYP4_01019</name>
</gene>
<proteinExistence type="predicted"/>
<accession>A0A6N2SPC6</accession>
<dbReference type="EMBL" id="CACRSX010000021">
    <property type="protein sequence ID" value="VYS94869.1"/>
    <property type="molecule type" value="Genomic_DNA"/>
</dbReference>
<reference evidence="1" key="1">
    <citation type="submission" date="2019-11" db="EMBL/GenBank/DDBJ databases">
        <authorList>
            <person name="Feng L."/>
        </authorList>
    </citation>
    <scope>NUCLEOTIDE SEQUENCE</scope>
    <source>
        <strain evidence="1">AhadrusLFYP4</strain>
    </source>
</reference>
<sequence>MKKKWIEPQILVQEFVPNEYVAACGDKNKVYKFKCTADAGTLYYYPQGDGTIDGIYRGTGKAKELGSYQPCGTEHDASATDGFYDGYVYTSSYEGKFPWGHWVENRTPVIVWRGKYGNNGHATTNLNMSEWTTAKS</sequence>
<protein>
    <submittedName>
        <fullName evidence="1">Uncharacterized protein</fullName>
    </submittedName>
</protein>
<name>A0A6N2SPC6_ANAHA</name>
<evidence type="ECO:0000313" key="1">
    <source>
        <dbReference type="EMBL" id="VYS94869.1"/>
    </source>
</evidence>
<dbReference type="AlphaFoldDB" id="A0A6N2SPC6"/>
<dbReference type="RefSeq" id="WP_156723180.1">
    <property type="nucleotide sequence ID" value="NZ_CACRSX010000021.1"/>
</dbReference>